<keyword evidence="4" id="KW-1185">Reference proteome</keyword>
<gene>
    <name evidence="3" type="ORF">H8S67_06550</name>
</gene>
<organism evidence="3 4">
    <name type="scientific">Bacteroides difficilis</name>
    <dbReference type="NCBI Taxonomy" id="2763021"/>
    <lineage>
        <taxon>Bacteria</taxon>
        <taxon>Pseudomonadati</taxon>
        <taxon>Bacteroidota</taxon>
        <taxon>Bacteroidia</taxon>
        <taxon>Bacteroidales</taxon>
        <taxon>Bacteroidaceae</taxon>
        <taxon>Bacteroides</taxon>
    </lineage>
</organism>
<keyword evidence="1" id="KW-1133">Transmembrane helix</keyword>
<dbReference type="InterPro" id="IPR015943">
    <property type="entry name" value="WD40/YVTN_repeat-like_dom_sf"/>
</dbReference>
<dbReference type="SUPFAM" id="SSF46894">
    <property type="entry name" value="C-terminal effector domain of the bipartite response regulators"/>
    <property type="match status" value="1"/>
</dbReference>
<evidence type="ECO:0000256" key="2">
    <source>
        <dbReference type="SAM" id="SignalP"/>
    </source>
</evidence>
<evidence type="ECO:0000313" key="4">
    <source>
        <dbReference type="Proteomes" id="UP000600600"/>
    </source>
</evidence>
<evidence type="ECO:0000313" key="3">
    <source>
        <dbReference type="EMBL" id="MBC5604330.1"/>
    </source>
</evidence>
<name>A0ABR7C952_9BACE</name>
<protein>
    <submittedName>
        <fullName evidence="3">Sigma-70 region 4 domain-containing protein</fullName>
    </submittedName>
</protein>
<keyword evidence="2" id="KW-0732">Signal</keyword>
<dbReference type="Gene3D" id="1.10.10.10">
    <property type="entry name" value="Winged helix-like DNA-binding domain superfamily/Winged helix DNA-binding domain"/>
    <property type="match status" value="1"/>
</dbReference>
<keyword evidence="1" id="KW-0472">Membrane</keyword>
<feature type="signal peptide" evidence="2">
    <location>
        <begin position="1"/>
        <end position="22"/>
    </location>
</feature>
<dbReference type="Proteomes" id="UP000600600">
    <property type="component" value="Unassembled WGS sequence"/>
</dbReference>
<accession>A0ABR7C952</accession>
<feature type="chain" id="PRO_5046618776" evidence="2">
    <location>
        <begin position="23"/>
        <end position="941"/>
    </location>
</feature>
<dbReference type="InterPro" id="IPR016032">
    <property type="entry name" value="Sig_transdc_resp-reg_C-effctor"/>
</dbReference>
<dbReference type="InterPro" id="IPR036388">
    <property type="entry name" value="WH-like_DNA-bd_sf"/>
</dbReference>
<reference evidence="3 4" key="1">
    <citation type="submission" date="2020-08" db="EMBL/GenBank/DDBJ databases">
        <title>Genome public.</title>
        <authorList>
            <person name="Liu C."/>
            <person name="Sun Q."/>
        </authorList>
    </citation>
    <scope>NUCLEOTIDE SEQUENCE [LARGE SCALE GENOMIC DNA]</scope>
    <source>
        <strain evidence="3 4">M27</strain>
    </source>
</reference>
<keyword evidence="1" id="KW-0812">Transmembrane</keyword>
<dbReference type="Gene3D" id="2.130.10.10">
    <property type="entry name" value="YVTN repeat-like/Quinoprotein amine dehydrogenase"/>
    <property type="match status" value="2"/>
</dbReference>
<feature type="transmembrane region" description="Helical" evidence="1">
    <location>
        <begin position="736"/>
        <end position="756"/>
    </location>
</feature>
<dbReference type="InterPro" id="IPR013783">
    <property type="entry name" value="Ig-like_fold"/>
</dbReference>
<dbReference type="RefSeq" id="WP_186966844.1">
    <property type="nucleotide sequence ID" value="NZ_JACOOE010000002.1"/>
</dbReference>
<comment type="caution">
    <text evidence="3">The sequence shown here is derived from an EMBL/GenBank/DDBJ whole genome shotgun (WGS) entry which is preliminary data.</text>
</comment>
<dbReference type="EMBL" id="JACOOE010000002">
    <property type="protein sequence ID" value="MBC5604330.1"/>
    <property type="molecule type" value="Genomic_DNA"/>
</dbReference>
<dbReference type="SUPFAM" id="SSF50998">
    <property type="entry name" value="Quinoprotein alcohol dehydrogenase-like"/>
    <property type="match status" value="1"/>
</dbReference>
<evidence type="ECO:0000256" key="1">
    <source>
        <dbReference type="SAM" id="Phobius"/>
    </source>
</evidence>
<proteinExistence type="predicted"/>
<sequence length="941" mass="108463">MIKLYFLSFLFLWCCVNLYSNSVDNITSKPVRFYTPSEYKSDAQVWSISKGEYDDVYFATNEGIVLYDGVRWEKYVTPSECIMRSVFYDEENKVAYSGGVNEFGYWKYDEYGNLQYTVLYENSPSAPTQEFWKIAKVPGSRLVYFESPLSLLVYDIVTGKITPLADDGMRFHFLFIVGEKVYVQQNNYLYRLDGYEKQMVTGQLENFYLVYMSLASDGRLRLFSSEKGTLLLDERGKIEKHISYETNMRITSMSRLGEDYLVGTGNTGFYRIDENGTVLSKVGEQMGLKNTVLSVGVNNKGDIWLGLNGGIMMIEESVKEESLLLDPKESIGYVYCAVDREEQLYVGTNKGLFCMNKEDKQTRFVLVPESKGQVWDLYHIGDEVVVAHNKGLFSVFNGTFREIKHSGVYTLVPVPSRPGYYISGNYVGLSLYEMEDGKLTFCNNISGYDDLVQNCVFDKDGNLWITHSRRGYMRLRFDNNYTSIVESEIYTVPTTLSKRAFMVKVGNDLIFMNNEGGVYKYNELNNTLQSDEYYATLLSTINRDILRIQAFDDRFWQINEDGVCLLQKNYNKVMVNAGLFARMKDQFIPKGFRKVIQLQDSIYAIGLENGLGIMNITALNGQSSMKKPHIRKAEIVGELENRLLSLEEGNLSIPAHINMVRLWLTALNRERQVEYRIVERGDKWENSSGGYIQLSYLRSGDFTLEIRSTNGYGIHSETSQVMLHIASPWYATTYAYIFYSLLVVVIVFLIYEVILIQTRRKEEKIRLNEERKRKEEMERYQLNCLQEELGNKNSKLMSITMLGVQNNTFLKKIKDAVSDIDTGQSPVIKQQVQRIVKDIERQLNDQSGWDNFAEHFNNTCNGFFDRLIEKHPKLTNSDLRLCAYIRLNLSTKEIASLMNVSSSSVEMAKYRLRKKLELDESVALPYYLTEVIATLKSFVND</sequence>
<dbReference type="InterPro" id="IPR011047">
    <property type="entry name" value="Quinoprotein_ADH-like_sf"/>
</dbReference>
<dbReference type="Gene3D" id="2.60.40.10">
    <property type="entry name" value="Immunoglobulins"/>
    <property type="match status" value="1"/>
</dbReference>